<proteinExistence type="predicted"/>
<dbReference type="EMBL" id="BAAADJ010000002">
    <property type="protein sequence ID" value="GAA0314604.1"/>
    <property type="molecule type" value="Genomic_DNA"/>
</dbReference>
<evidence type="ECO:0000313" key="2">
    <source>
        <dbReference type="Proteomes" id="UP001500782"/>
    </source>
</evidence>
<keyword evidence="2" id="KW-1185">Reference proteome</keyword>
<dbReference type="Proteomes" id="UP001500782">
    <property type="component" value="Unassembled WGS sequence"/>
</dbReference>
<dbReference type="InterPro" id="IPR024217">
    <property type="entry name" value="DUF3813"/>
</dbReference>
<protein>
    <submittedName>
        <fullName evidence="1">DUF3813 domain-containing protein</fullName>
    </submittedName>
</protein>
<dbReference type="RefSeq" id="WP_343795432.1">
    <property type="nucleotide sequence ID" value="NZ_BAAADJ010000002.1"/>
</dbReference>
<comment type="caution">
    <text evidence="1">The sequence shown here is derived from an EMBL/GenBank/DDBJ whole genome shotgun (WGS) entry which is preliminary data.</text>
</comment>
<dbReference type="Pfam" id="PF12758">
    <property type="entry name" value="DUF3813"/>
    <property type="match status" value="1"/>
</dbReference>
<accession>A0ABN0VQC8</accession>
<gene>
    <name evidence="1" type="ORF">GCM10008967_01400</name>
</gene>
<evidence type="ECO:0000313" key="1">
    <source>
        <dbReference type="EMBL" id="GAA0314604.1"/>
    </source>
</evidence>
<name>A0ABN0VQC8_9BACI</name>
<organism evidence="1 2">
    <name type="scientific">Bacillus carboniphilus</name>
    <dbReference type="NCBI Taxonomy" id="86663"/>
    <lineage>
        <taxon>Bacteria</taxon>
        <taxon>Bacillati</taxon>
        <taxon>Bacillota</taxon>
        <taxon>Bacilli</taxon>
        <taxon>Bacillales</taxon>
        <taxon>Bacillaceae</taxon>
        <taxon>Bacillus</taxon>
    </lineage>
</organism>
<reference evidence="1 2" key="1">
    <citation type="journal article" date="2019" name="Int. J. Syst. Evol. Microbiol.">
        <title>The Global Catalogue of Microorganisms (GCM) 10K type strain sequencing project: providing services to taxonomists for standard genome sequencing and annotation.</title>
        <authorList>
            <consortium name="The Broad Institute Genomics Platform"/>
            <consortium name="The Broad Institute Genome Sequencing Center for Infectious Disease"/>
            <person name="Wu L."/>
            <person name="Ma J."/>
        </authorList>
    </citation>
    <scope>NUCLEOTIDE SEQUENCE [LARGE SCALE GENOMIC DNA]</scope>
    <source>
        <strain evidence="1 2">JCM 9731</strain>
    </source>
</reference>
<sequence>MGNQLFQEASKWVTRATEASKGTGTQDQALIAKAQNALSSAYANSTTAEKLQLQEMQNQLDQFKTQG</sequence>